<reference evidence="1" key="1">
    <citation type="submission" date="2014-01" db="EMBL/GenBank/DDBJ databases">
        <authorList>
            <person name="Brown-Elliot B."/>
            <person name="Wallace R."/>
            <person name="Lenaerts A."/>
            <person name="Ordway D."/>
            <person name="DeGroote M.A."/>
            <person name="Parker T."/>
            <person name="Sizemore C."/>
            <person name="Tallon L.J."/>
            <person name="Sadzewicz L.K."/>
            <person name="Sengamalay N."/>
            <person name="Fraser C.M."/>
            <person name="Hine E."/>
            <person name="Shefchek K.A."/>
            <person name="Das S.P."/>
            <person name="Tettelin H."/>
        </authorList>
    </citation>
    <scope>NUCLEOTIDE SEQUENCE [LARGE SCALE GENOMIC DNA]</scope>
    <source>
        <strain evidence="1">4042</strain>
    </source>
</reference>
<protein>
    <submittedName>
        <fullName evidence="1">Integrase, catalytic region domain protein</fullName>
    </submittedName>
</protein>
<dbReference type="AlphaFoldDB" id="X8E6L4"/>
<comment type="caution">
    <text evidence="1">The sequence shown here is derived from an EMBL/GenBank/DDBJ whole genome shotgun (WGS) entry which is preliminary data.</text>
</comment>
<organism evidence="1">
    <name type="scientific">Mycobacterium xenopi 4042</name>
    <dbReference type="NCBI Taxonomy" id="1299334"/>
    <lineage>
        <taxon>Bacteria</taxon>
        <taxon>Bacillati</taxon>
        <taxon>Actinomycetota</taxon>
        <taxon>Actinomycetes</taxon>
        <taxon>Mycobacteriales</taxon>
        <taxon>Mycobacteriaceae</taxon>
        <taxon>Mycobacterium</taxon>
    </lineage>
</organism>
<proteinExistence type="predicted"/>
<gene>
    <name evidence="1" type="ORF">I553_9267</name>
</gene>
<sequence length="78" mass="8391">MAQIPRARSDPAQQRRAELDAKVAKFHAASDGVYGARASWPIYAMTVSGSRARRWRPHCAAKAWPGSAPAVRAGHHGG</sequence>
<evidence type="ECO:0000313" key="1">
    <source>
        <dbReference type="EMBL" id="EUA76224.1"/>
    </source>
</evidence>
<dbReference type="PATRIC" id="fig|1299334.3.peg.513"/>
<dbReference type="EMBL" id="JAOB01000007">
    <property type="protein sequence ID" value="EUA76224.1"/>
    <property type="molecule type" value="Genomic_DNA"/>
</dbReference>
<name>X8E6L4_MYCXE</name>
<accession>X8E6L4</accession>